<evidence type="ECO:0000313" key="2">
    <source>
        <dbReference type="Proteomes" id="UP000008372"/>
    </source>
</evidence>
<proteinExistence type="predicted"/>
<reference evidence="1 2" key="1">
    <citation type="journal article" date="2014" name="Environ. Microbiol.">
        <title>Comparative genomics of the marine bacterial genus Glaciecola reveals the high degree of genomic diversity and genomic characteristic for cold adaptation.</title>
        <authorList>
            <person name="Qin Q.L."/>
            <person name="Xie B.B."/>
            <person name="Yu Y."/>
            <person name="Shu Y.L."/>
            <person name="Rong J.C."/>
            <person name="Zhang Y.J."/>
            <person name="Zhao D.L."/>
            <person name="Chen X.L."/>
            <person name="Zhang X.Y."/>
            <person name="Chen B."/>
            <person name="Zhou B.C."/>
            <person name="Zhang Y.Z."/>
        </authorList>
    </citation>
    <scope>NUCLEOTIDE SEQUENCE [LARGE SCALE GENOMIC DNA]</scope>
    <source>
        <strain evidence="1 2">NO2</strain>
    </source>
</reference>
<accession>A0ABQ0IA42</accession>
<evidence type="ECO:0008006" key="3">
    <source>
        <dbReference type="Google" id="ProtNLM"/>
    </source>
</evidence>
<protein>
    <recommendedName>
        <fullName evidence="3">ATPase</fullName>
    </recommendedName>
</protein>
<dbReference type="EMBL" id="BAEK01000054">
    <property type="protein sequence ID" value="GAC06231.1"/>
    <property type="molecule type" value="Genomic_DNA"/>
</dbReference>
<gene>
    <name evidence="1" type="ORF">GAGA_3397</name>
</gene>
<dbReference type="RefSeq" id="WP_008305104.1">
    <property type="nucleotide sequence ID" value="NZ_BAEK01000054.1"/>
</dbReference>
<organism evidence="1 2">
    <name type="scientific">Paraglaciecola agarilytica NO2</name>
    <dbReference type="NCBI Taxonomy" id="1125747"/>
    <lineage>
        <taxon>Bacteria</taxon>
        <taxon>Pseudomonadati</taxon>
        <taxon>Pseudomonadota</taxon>
        <taxon>Gammaproteobacteria</taxon>
        <taxon>Alteromonadales</taxon>
        <taxon>Alteromonadaceae</taxon>
        <taxon>Paraglaciecola</taxon>
    </lineage>
</organism>
<keyword evidence="2" id="KW-1185">Reference proteome</keyword>
<dbReference type="Proteomes" id="UP000008372">
    <property type="component" value="Unassembled WGS sequence"/>
</dbReference>
<sequence length="151" mass="17702">MKIGSVRDILRWTVQFHEQLASCLKHCEPSHSERTKMAMQYLVVHEEHLAALVKASSDKAKFGELETMTIEYLDKNPIVLHEHCEGDFEKKTESEIVTSVFEQHQKVIELYTYLRDRATLSHHEELLDNLLKLEHQEIILMAQGLNRFQDM</sequence>
<evidence type="ECO:0000313" key="1">
    <source>
        <dbReference type="EMBL" id="GAC06231.1"/>
    </source>
</evidence>
<comment type="caution">
    <text evidence="1">The sequence shown here is derived from an EMBL/GenBank/DDBJ whole genome shotgun (WGS) entry which is preliminary data.</text>
</comment>
<name>A0ABQ0IA42_9ALTE</name>